<dbReference type="Pfam" id="PF00698">
    <property type="entry name" value="Acyl_transf_1"/>
    <property type="match status" value="1"/>
</dbReference>
<evidence type="ECO:0000256" key="12">
    <source>
        <dbReference type="ARBA" id="ARBA00061523"/>
    </source>
</evidence>
<dbReference type="InterPro" id="IPR001227">
    <property type="entry name" value="Ac_transferase_dom_sf"/>
</dbReference>
<evidence type="ECO:0000313" key="18">
    <source>
        <dbReference type="Proteomes" id="UP000694569"/>
    </source>
</evidence>
<evidence type="ECO:0000256" key="9">
    <source>
        <dbReference type="ARBA" id="ARBA00023128"/>
    </source>
</evidence>
<evidence type="ECO:0000256" key="4">
    <source>
        <dbReference type="ARBA" id="ARBA00022516"/>
    </source>
</evidence>
<dbReference type="SMART" id="SM00827">
    <property type="entry name" value="PKS_AT"/>
    <property type="match status" value="1"/>
</dbReference>
<comment type="subcellular location">
    <subcellularLocation>
        <location evidence="1">Mitochondrion</location>
    </subcellularLocation>
</comment>
<dbReference type="Proteomes" id="UP000694569">
    <property type="component" value="Unplaced"/>
</dbReference>
<accession>A0A8C5MT12</accession>
<dbReference type="GO" id="GO:0004314">
    <property type="term" value="F:[acyl-carrier-protein] S-malonyltransferase activity"/>
    <property type="evidence" value="ECO:0007669"/>
    <property type="project" value="UniProtKB-EC"/>
</dbReference>
<dbReference type="InterPro" id="IPR016036">
    <property type="entry name" value="Malonyl_transacylase_ACP-bd"/>
</dbReference>
<evidence type="ECO:0000256" key="3">
    <source>
        <dbReference type="ARBA" id="ARBA00013258"/>
    </source>
</evidence>
<gene>
    <name evidence="17" type="primary">MCAT</name>
</gene>
<evidence type="ECO:0000256" key="2">
    <source>
        <dbReference type="ARBA" id="ARBA00005194"/>
    </source>
</evidence>
<dbReference type="UniPathway" id="UPA00094"/>
<keyword evidence="18" id="KW-1185">Reference proteome</keyword>
<keyword evidence="8" id="KW-0443">Lipid metabolism</keyword>
<sequence length="390" mass="42856">MVCRAIPRALLCRRIFPHTHGQRRTTGQDGGSQLQAGTEDISKLLEGAEDISKLLEESDTDPLPAKISPADRTVLLFPGQGSQQVGMARGLLKYPNVRTMFDAAHKILGYDLLDLCLHGPEEALNKTIHCQPAVFVTSIAATEKLCHDDPATIDNCVAVAGFSIGEFAALVFSGALDFEEALCAVKVRAEAMQRASDAVPSGMLSVIGRPQAKYTFACAEAREHCESMGLKNAVCEVANYLFPDGRVIAGNLEALEYLQKNSRKYYFLRTKMLPVSGAFHTQLMAPAMDPLQKVLKALEFKQPYVPVYCNVDGKRYRHPSVIGKLLVKQLISPVKWEQTMHTIYERKKGTGFPWTVEAGPGGQLGSTLKACNLKAWSYYKNVDVFGKEDS</sequence>
<evidence type="ECO:0000256" key="8">
    <source>
        <dbReference type="ARBA" id="ARBA00023098"/>
    </source>
</evidence>
<dbReference type="SUPFAM" id="SSF52151">
    <property type="entry name" value="FabD/lysophospholipase-like"/>
    <property type="match status" value="1"/>
</dbReference>
<comment type="pathway">
    <text evidence="2">Lipid metabolism; fatty acid biosynthesis.</text>
</comment>
<dbReference type="PANTHER" id="PTHR47170:SF2">
    <property type="entry name" value="MALONYL-COA:ACP TRANSACYLASE (MAT) DOMAIN-CONTAINING PROTEIN"/>
    <property type="match status" value="1"/>
</dbReference>
<organism evidence="17 18">
    <name type="scientific">Leptobrachium leishanense</name>
    <name type="common">Leishan spiny toad</name>
    <dbReference type="NCBI Taxonomy" id="445787"/>
    <lineage>
        <taxon>Eukaryota</taxon>
        <taxon>Metazoa</taxon>
        <taxon>Chordata</taxon>
        <taxon>Craniata</taxon>
        <taxon>Vertebrata</taxon>
        <taxon>Euteleostomi</taxon>
        <taxon>Amphibia</taxon>
        <taxon>Batrachia</taxon>
        <taxon>Anura</taxon>
        <taxon>Pelobatoidea</taxon>
        <taxon>Megophryidae</taxon>
        <taxon>Leptobrachium</taxon>
    </lineage>
</organism>
<evidence type="ECO:0000256" key="7">
    <source>
        <dbReference type="ARBA" id="ARBA00022946"/>
    </source>
</evidence>
<keyword evidence="4" id="KW-0444">Lipid biosynthesis</keyword>
<reference evidence="17" key="2">
    <citation type="submission" date="2025-09" db="UniProtKB">
        <authorList>
            <consortium name="Ensembl"/>
        </authorList>
    </citation>
    <scope>IDENTIFICATION</scope>
</reference>
<evidence type="ECO:0000256" key="14">
    <source>
        <dbReference type="ARBA" id="ARBA00077751"/>
    </source>
</evidence>
<dbReference type="GO" id="GO:0005739">
    <property type="term" value="C:mitochondrion"/>
    <property type="evidence" value="ECO:0007669"/>
    <property type="project" value="UniProtKB-SubCell"/>
</dbReference>
<comment type="similarity">
    <text evidence="12">Belongs to the type II malonyltransferase family.</text>
</comment>
<dbReference type="SUPFAM" id="SSF55048">
    <property type="entry name" value="Probable ACP-binding domain of malonyl-CoA ACP transacylase"/>
    <property type="match status" value="1"/>
</dbReference>
<keyword evidence="10" id="KW-0275">Fatty acid biosynthesis</keyword>
<dbReference type="Gene3D" id="3.40.366.10">
    <property type="entry name" value="Malonyl-Coenzyme A Acyl Carrier Protein, domain 2"/>
    <property type="match status" value="1"/>
</dbReference>
<evidence type="ECO:0000256" key="13">
    <source>
        <dbReference type="ARBA" id="ARBA00069490"/>
    </source>
</evidence>
<evidence type="ECO:0000259" key="16">
    <source>
        <dbReference type="SMART" id="SM00827"/>
    </source>
</evidence>
<comment type="catalytic activity">
    <reaction evidence="11">
        <text>holo-[ACP] + malonyl-CoA = malonyl-[ACP] + CoA</text>
        <dbReference type="Rhea" id="RHEA:41792"/>
        <dbReference type="Rhea" id="RHEA-COMP:9623"/>
        <dbReference type="Rhea" id="RHEA-COMP:9685"/>
        <dbReference type="ChEBI" id="CHEBI:57287"/>
        <dbReference type="ChEBI" id="CHEBI:57384"/>
        <dbReference type="ChEBI" id="CHEBI:64479"/>
        <dbReference type="ChEBI" id="CHEBI:78449"/>
        <dbReference type="EC" id="2.3.1.39"/>
    </reaction>
    <physiologicalReaction direction="left-to-right" evidence="11">
        <dbReference type="Rhea" id="RHEA:41793"/>
    </physiologicalReaction>
</comment>
<dbReference type="AlphaFoldDB" id="A0A8C5MT12"/>
<dbReference type="OrthoDB" id="541883at2759"/>
<dbReference type="Ensembl" id="ENSLLET00000017302.1">
    <property type="protein sequence ID" value="ENSLLEP00000016668.1"/>
    <property type="gene ID" value="ENSLLEG00000010612.1"/>
</dbReference>
<dbReference type="GO" id="GO:0006633">
    <property type="term" value="P:fatty acid biosynthetic process"/>
    <property type="evidence" value="ECO:0007669"/>
    <property type="project" value="UniProtKB-UniPathway"/>
</dbReference>
<evidence type="ECO:0000256" key="5">
    <source>
        <dbReference type="ARBA" id="ARBA00022679"/>
    </source>
</evidence>
<evidence type="ECO:0000256" key="1">
    <source>
        <dbReference type="ARBA" id="ARBA00004173"/>
    </source>
</evidence>
<dbReference type="InterPro" id="IPR052760">
    <property type="entry name" value="Mitochondrial_malonyltrans"/>
</dbReference>
<evidence type="ECO:0000313" key="17">
    <source>
        <dbReference type="Ensembl" id="ENSLLEP00000016668.1"/>
    </source>
</evidence>
<reference evidence="17" key="1">
    <citation type="submission" date="2025-08" db="UniProtKB">
        <authorList>
            <consortium name="Ensembl"/>
        </authorList>
    </citation>
    <scope>IDENTIFICATION</scope>
</reference>
<evidence type="ECO:0000256" key="6">
    <source>
        <dbReference type="ARBA" id="ARBA00022832"/>
    </source>
</evidence>
<dbReference type="GeneTree" id="ENSGT00390000013715"/>
<evidence type="ECO:0000256" key="11">
    <source>
        <dbReference type="ARBA" id="ARBA00048404"/>
    </source>
</evidence>
<dbReference type="EC" id="2.3.1.39" evidence="3"/>
<feature type="domain" description="Malonyl-CoA:ACP transacylase (MAT)" evidence="16">
    <location>
        <begin position="76"/>
        <end position="378"/>
    </location>
</feature>
<dbReference type="FunFam" id="3.30.70.250:FF:000005">
    <property type="entry name" value="Malonyl-CoA-acyl carrier protein transacylase, mitochondrial"/>
    <property type="match status" value="1"/>
</dbReference>
<proteinExistence type="inferred from homology"/>
<protein>
    <recommendedName>
        <fullName evidence="13">Malonyl-CoA-acyl carrier protein transacylase, mitochondrial</fullName>
        <ecNumber evidence="3">2.3.1.39</ecNumber>
    </recommendedName>
    <alternativeName>
        <fullName evidence="15">Mitochondrial malonyltransferase</fullName>
    </alternativeName>
    <alternativeName>
        <fullName evidence="14">[Acyl-carrier-protein] malonyltransferase</fullName>
    </alternativeName>
</protein>
<dbReference type="Gene3D" id="3.30.70.250">
    <property type="entry name" value="Malonyl-CoA ACP transacylase, ACP-binding"/>
    <property type="match status" value="1"/>
</dbReference>
<dbReference type="InterPro" id="IPR014043">
    <property type="entry name" value="Acyl_transferase_dom"/>
</dbReference>
<dbReference type="PANTHER" id="PTHR47170">
    <property type="entry name" value="MALONYL-COA ACP TRANSACYLASE, ACP-BINDING"/>
    <property type="match status" value="1"/>
</dbReference>
<keyword evidence="6" id="KW-0276">Fatty acid metabolism</keyword>
<evidence type="ECO:0000256" key="10">
    <source>
        <dbReference type="ARBA" id="ARBA00023160"/>
    </source>
</evidence>
<keyword evidence="5" id="KW-0808">Transferase</keyword>
<dbReference type="InterPro" id="IPR016035">
    <property type="entry name" value="Acyl_Trfase/lysoPLipase"/>
</dbReference>
<evidence type="ECO:0000256" key="15">
    <source>
        <dbReference type="ARBA" id="ARBA00083656"/>
    </source>
</evidence>
<keyword evidence="9" id="KW-0496">Mitochondrion</keyword>
<keyword evidence="7" id="KW-0809">Transit peptide</keyword>
<name>A0A8C5MT12_9ANUR</name>